<dbReference type="AlphaFoldDB" id="A0A8S9I2B0"/>
<feature type="region of interest" description="Disordered" evidence="1">
    <location>
        <begin position="170"/>
        <end position="193"/>
    </location>
</feature>
<keyword evidence="2" id="KW-0812">Transmembrane</keyword>
<name>A0A8S9I2B0_BRACR</name>
<organism evidence="3">
    <name type="scientific">Brassica cretica</name>
    <name type="common">Mustard</name>
    <dbReference type="NCBI Taxonomy" id="69181"/>
    <lineage>
        <taxon>Eukaryota</taxon>
        <taxon>Viridiplantae</taxon>
        <taxon>Streptophyta</taxon>
        <taxon>Embryophyta</taxon>
        <taxon>Tracheophyta</taxon>
        <taxon>Spermatophyta</taxon>
        <taxon>Magnoliopsida</taxon>
        <taxon>eudicotyledons</taxon>
        <taxon>Gunneridae</taxon>
        <taxon>Pentapetalae</taxon>
        <taxon>rosids</taxon>
        <taxon>malvids</taxon>
        <taxon>Brassicales</taxon>
        <taxon>Brassicaceae</taxon>
        <taxon>Brassiceae</taxon>
        <taxon>Brassica</taxon>
    </lineage>
</organism>
<accession>A0A8S9I2B0</accession>
<keyword evidence="2" id="KW-1133">Transmembrane helix</keyword>
<dbReference type="EMBL" id="QGKY02001250">
    <property type="protein sequence ID" value="KAF2563719.1"/>
    <property type="molecule type" value="Genomic_DNA"/>
</dbReference>
<gene>
    <name evidence="3" type="ORF">F2Q70_00017171</name>
</gene>
<dbReference type="InterPro" id="IPR003903">
    <property type="entry name" value="UIM_dom"/>
</dbReference>
<feature type="compositionally biased region" description="Low complexity" evidence="1">
    <location>
        <begin position="220"/>
        <end position="233"/>
    </location>
</feature>
<dbReference type="Pfam" id="PF02809">
    <property type="entry name" value="UIM"/>
    <property type="match status" value="2"/>
</dbReference>
<keyword evidence="2" id="KW-0472">Membrane</keyword>
<feature type="region of interest" description="Disordered" evidence="1">
    <location>
        <begin position="217"/>
        <end position="236"/>
    </location>
</feature>
<feature type="region of interest" description="Disordered" evidence="1">
    <location>
        <begin position="103"/>
        <end position="133"/>
    </location>
</feature>
<evidence type="ECO:0000256" key="1">
    <source>
        <dbReference type="SAM" id="MobiDB-lite"/>
    </source>
</evidence>
<feature type="compositionally biased region" description="Polar residues" evidence="1">
    <location>
        <begin position="103"/>
        <end position="114"/>
    </location>
</feature>
<feature type="transmembrane region" description="Helical" evidence="2">
    <location>
        <begin position="246"/>
        <end position="267"/>
    </location>
</feature>
<reference evidence="3" key="1">
    <citation type="submission" date="2019-12" db="EMBL/GenBank/DDBJ databases">
        <title>Genome sequencing and annotation of Brassica cretica.</title>
        <authorList>
            <person name="Studholme D.J."/>
            <person name="Sarris P.F."/>
        </authorList>
    </citation>
    <scope>NUCLEOTIDE SEQUENCE</scope>
    <source>
        <strain evidence="3">PFS-102/07</strain>
        <tissue evidence="3">Leaf</tissue>
    </source>
</reference>
<proteinExistence type="predicted"/>
<sequence length="269" mass="28702">MATLNQEAIDTFISITGASESVAVQKLQVIGLDDLIELVLCSSITLRFSQRENSGDLSQAVNAYYSEGCQNSVPVNIPLDDAMEIDDVIPAPLVIPIEVRDSTGPSDDAPTTTDHVTEPVHVQGPPTQGTVIVDDVPTRTSRQVTPAPNNNQDYNDIEEEMIQAAIEASKKESEVLSNPLPIERPSSSHMGDGDDIAKAVTMSLKSGEEEVLRNQGGFNASTSETGASETAAAQGPERTQALNGRFVGSFLFCFTTLLSLSLISPLVKK</sequence>
<evidence type="ECO:0000256" key="2">
    <source>
        <dbReference type="SAM" id="Phobius"/>
    </source>
</evidence>
<comment type="caution">
    <text evidence="3">The sequence shown here is derived from an EMBL/GenBank/DDBJ whole genome shotgun (WGS) entry which is preliminary data.</text>
</comment>
<evidence type="ECO:0000313" key="3">
    <source>
        <dbReference type="EMBL" id="KAF2563719.1"/>
    </source>
</evidence>
<dbReference type="SMART" id="SM00726">
    <property type="entry name" value="UIM"/>
    <property type="match status" value="2"/>
</dbReference>
<protein>
    <submittedName>
        <fullName evidence="3">Uncharacterized protein</fullName>
    </submittedName>
</protein>